<proteinExistence type="predicted"/>
<evidence type="ECO:0008006" key="8">
    <source>
        <dbReference type="Google" id="ProtNLM"/>
    </source>
</evidence>
<dbReference type="Proteomes" id="UP000261560">
    <property type="component" value="Unplaced"/>
</dbReference>
<accession>A0A3B3BGG6</accession>
<dbReference type="GO" id="GO:0005634">
    <property type="term" value="C:nucleus"/>
    <property type="evidence" value="ECO:0007669"/>
    <property type="project" value="UniProtKB-SubCell"/>
</dbReference>
<dbReference type="GO" id="GO:0000981">
    <property type="term" value="F:DNA-binding transcription factor activity, RNA polymerase II-specific"/>
    <property type="evidence" value="ECO:0007669"/>
    <property type="project" value="TreeGrafter"/>
</dbReference>
<dbReference type="OMA" id="FIHRHYL"/>
<evidence type="ECO:0000256" key="1">
    <source>
        <dbReference type="ARBA" id="ARBA00004123"/>
    </source>
</evidence>
<protein>
    <recommendedName>
        <fullName evidence="8">Transcription factor 12</fullName>
    </recommendedName>
</protein>
<sequence length="97" mass="10715">STEQPEQQRMAAVETDKELSDLLDFSAMFAPPVANGKNRTMTLASTHFAGSGTARGFDSRLPLRRCSTCANVVSLSCGRLLWSDVLHWRLWDAGLCR</sequence>
<dbReference type="AlphaFoldDB" id="A0A3B3BGG6"/>
<keyword evidence="5" id="KW-0539">Nucleus</keyword>
<keyword evidence="3" id="KW-0238">DNA-binding</keyword>
<dbReference type="PANTHER" id="PTHR11793:SF7">
    <property type="entry name" value="TRANSCRIPTION FACTOR E2-ALPHA"/>
    <property type="match status" value="1"/>
</dbReference>
<evidence type="ECO:0000256" key="2">
    <source>
        <dbReference type="ARBA" id="ARBA00023015"/>
    </source>
</evidence>
<evidence type="ECO:0000256" key="5">
    <source>
        <dbReference type="ARBA" id="ARBA00023242"/>
    </source>
</evidence>
<dbReference type="PANTHER" id="PTHR11793">
    <property type="entry name" value="BASIC HELIX-LOOP-HELIX TRANSCRIPTION FACTOR"/>
    <property type="match status" value="1"/>
</dbReference>
<dbReference type="GO" id="GO:0005667">
    <property type="term" value="C:transcription regulator complex"/>
    <property type="evidence" value="ECO:0007669"/>
    <property type="project" value="TreeGrafter"/>
</dbReference>
<dbReference type="GO" id="GO:0000785">
    <property type="term" value="C:chromatin"/>
    <property type="evidence" value="ECO:0007669"/>
    <property type="project" value="TreeGrafter"/>
</dbReference>
<reference evidence="6" key="1">
    <citation type="submission" date="2025-08" db="UniProtKB">
        <authorList>
            <consortium name="Ensembl"/>
        </authorList>
    </citation>
    <scope>IDENTIFICATION</scope>
</reference>
<organism evidence="6 7">
    <name type="scientific">Oryzias melastigma</name>
    <name type="common">Marine medaka</name>
    <dbReference type="NCBI Taxonomy" id="30732"/>
    <lineage>
        <taxon>Eukaryota</taxon>
        <taxon>Metazoa</taxon>
        <taxon>Chordata</taxon>
        <taxon>Craniata</taxon>
        <taxon>Vertebrata</taxon>
        <taxon>Euteleostomi</taxon>
        <taxon>Actinopterygii</taxon>
        <taxon>Neopterygii</taxon>
        <taxon>Teleostei</taxon>
        <taxon>Neoteleostei</taxon>
        <taxon>Acanthomorphata</taxon>
        <taxon>Ovalentaria</taxon>
        <taxon>Atherinomorphae</taxon>
        <taxon>Beloniformes</taxon>
        <taxon>Adrianichthyidae</taxon>
        <taxon>Oryziinae</taxon>
        <taxon>Oryzias</taxon>
    </lineage>
</organism>
<dbReference type="GeneTree" id="ENSGT00940000157036"/>
<dbReference type="Ensembl" id="ENSOMET00000009437.1">
    <property type="protein sequence ID" value="ENSOMEP00000004274.1"/>
    <property type="gene ID" value="ENSOMEG00000005215.1"/>
</dbReference>
<dbReference type="STRING" id="30732.ENSOMEP00000004274"/>
<name>A0A3B3BGG6_ORYME</name>
<evidence type="ECO:0000313" key="7">
    <source>
        <dbReference type="Proteomes" id="UP000261560"/>
    </source>
</evidence>
<keyword evidence="2" id="KW-0805">Transcription regulation</keyword>
<comment type="subcellular location">
    <subcellularLocation>
        <location evidence="1">Nucleus</location>
    </subcellularLocation>
</comment>
<dbReference type="InterPro" id="IPR051098">
    <property type="entry name" value="NeuroDiff_E-box_TFs"/>
</dbReference>
<keyword evidence="7" id="KW-1185">Reference proteome</keyword>
<evidence type="ECO:0000256" key="4">
    <source>
        <dbReference type="ARBA" id="ARBA00023163"/>
    </source>
</evidence>
<evidence type="ECO:0000313" key="6">
    <source>
        <dbReference type="Ensembl" id="ENSOMEP00000004274.1"/>
    </source>
</evidence>
<reference evidence="6" key="2">
    <citation type="submission" date="2025-09" db="UniProtKB">
        <authorList>
            <consortium name="Ensembl"/>
        </authorList>
    </citation>
    <scope>IDENTIFICATION</scope>
</reference>
<keyword evidence="4" id="KW-0804">Transcription</keyword>
<evidence type="ECO:0000256" key="3">
    <source>
        <dbReference type="ARBA" id="ARBA00023125"/>
    </source>
</evidence>
<dbReference type="GO" id="GO:0000978">
    <property type="term" value="F:RNA polymerase II cis-regulatory region sequence-specific DNA binding"/>
    <property type="evidence" value="ECO:0007669"/>
    <property type="project" value="TreeGrafter"/>
</dbReference>
<dbReference type="PaxDb" id="30732-ENSOMEP00000004274"/>